<keyword evidence="3" id="KW-0274">FAD</keyword>
<dbReference type="PANTHER" id="PTHR46056">
    <property type="entry name" value="LONG-CHAIN-ALCOHOL OXIDASE"/>
    <property type="match status" value="1"/>
</dbReference>
<dbReference type="InterPro" id="IPR007867">
    <property type="entry name" value="GMC_OxRtase_C"/>
</dbReference>
<dbReference type="GO" id="GO:0050660">
    <property type="term" value="F:flavin adenine dinucleotide binding"/>
    <property type="evidence" value="ECO:0007669"/>
    <property type="project" value="InterPro"/>
</dbReference>
<reference evidence="6" key="1">
    <citation type="submission" date="2021-03" db="EMBL/GenBank/DDBJ databases">
        <authorList>
            <person name="Kanchanasin P."/>
            <person name="Saeng-In P."/>
            <person name="Phongsopitanun W."/>
            <person name="Yuki M."/>
            <person name="Kudo T."/>
            <person name="Ohkuma M."/>
            <person name="Tanasupawat S."/>
        </authorList>
    </citation>
    <scope>NUCLEOTIDE SEQUENCE</scope>
    <source>
        <strain evidence="6">GKU 128</strain>
    </source>
</reference>
<dbReference type="RefSeq" id="WP_208260058.1">
    <property type="nucleotide sequence ID" value="NZ_JAGEOJ010000015.1"/>
</dbReference>
<sequence length="473" mass="50841">MTRYDALVIGTGPGGAVTARALAEAGARVLAVEEGHWTEPGTVAPFSMDQMRRQYRNAGLTVAFGRPSVAYTEGMGVGGGSEVNSGLYHRPSRTLLDGWSRHWSIDGLTTGDLRPLSEAIEDEIGVRTLPWPMPASSQVLARGAEALGWRGFEVPRWADCREVDGQRIVEKQTMSVAYWPKAIAAGAELREGTRAVRLQLARGRARAAILEDVGTGALSRVAFDDVFVCAGAIHTPALLQRSGLGRNVGGNLSVHPTVKVTAEFDHVVNDPSDVPVYQVKEFGSRLSFGGSASRPALLALALSENWHEFREAMNRWPNLFVYYAAIQSAGRGRVRAVPGFRDPLVTYRITGDDHRLLQNGLARLMHLLRTAGATALYPSFRNAPKVTAPAGIARAAAAMSPSKSSLMTVHLCGTAPMGEDRRKCAVDSFGRLHTAPNVFVNDASMLPEAPGINPQGTVMAVAARNVAHYLSTR</sequence>
<evidence type="ECO:0000256" key="4">
    <source>
        <dbReference type="ARBA" id="ARBA00023002"/>
    </source>
</evidence>
<dbReference type="Gene3D" id="3.50.50.60">
    <property type="entry name" value="FAD/NAD(P)-binding domain"/>
    <property type="match status" value="2"/>
</dbReference>
<accession>A0A939PGD6</accession>
<evidence type="ECO:0000313" key="6">
    <source>
        <dbReference type="EMBL" id="MBO2452171.1"/>
    </source>
</evidence>
<evidence type="ECO:0000256" key="3">
    <source>
        <dbReference type="ARBA" id="ARBA00022827"/>
    </source>
</evidence>
<dbReference type="AlphaFoldDB" id="A0A939PGD6"/>
<name>A0A939PGD6_9ACTN</name>
<dbReference type="PANTHER" id="PTHR46056:SF12">
    <property type="entry name" value="LONG-CHAIN-ALCOHOL OXIDASE"/>
    <property type="match status" value="1"/>
</dbReference>
<proteinExistence type="inferred from homology"/>
<dbReference type="Pfam" id="PF00732">
    <property type="entry name" value="GMC_oxred_N"/>
    <property type="match status" value="1"/>
</dbReference>
<dbReference type="EMBL" id="JAGEOJ010000015">
    <property type="protein sequence ID" value="MBO2452171.1"/>
    <property type="molecule type" value="Genomic_DNA"/>
</dbReference>
<dbReference type="InterPro" id="IPR036188">
    <property type="entry name" value="FAD/NAD-bd_sf"/>
</dbReference>
<evidence type="ECO:0000313" key="7">
    <source>
        <dbReference type="Proteomes" id="UP000669179"/>
    </source>
</evidence>
<dbReference type="SUPFAM" id="SSF51905">
    <property type="entry name" value="FAD/NAD(P)-binding domain"/>
    <property type="match status" value="1"/>
</dbReference>
<keyword evidence="7" id="KW-1185">Reference proteome</keyword>
<keyword evidence="2" id="KW-0285">Flavoprotein</keyword>
<evidence type="ECO:0000259" key="5">
    <source>
        <dbReference type="PROSITE" id="PS00624"/>
    </source>
</evidence>
<evidence type="ECO:0000256" key="2">
    <source>
        <dbReference type="ARBA" id="ARBA00022630"/>
    </source>
</evidence>
<comment type="caution">
    <text evidence="6">The sequence shown here is derived from an EMBL/GenBank/DDBJ whole genome shotgun (WGS) entry which is preliminary data.</text>
</comment>
<organism evidence="6 7">
    <name type="scientific">Actinomadura barringtoniae</name>
    <dbReference type="NCBI Taxonomy" id="1427535"/>
    <lineage>
        <taxon>Bacteria</taxon>
        <taxon>Bacillati</taxon>
        <taxon>Actinomycetota</taxon>
        <taxon>Actinomycetes</taxon>
        <taxon>Streptosporangiales</taxon>
        <taxon>Thermomonosporaceae</taxon>
        <taxon>Actinomadura</taxon>
    </lineage>
</organism>
<protein>
    <submittedName>
        <fullName evidence="6">GMC family oxidoreductase</fullName>
    </submittedName>
</protein>
<dbReference type="Proteomes" id="UP000669179">
    <property type="component" value="Unassembled WGS sequence"/>
</dbReference>
<dbReference type="PROSITE" id="PS00624">
    <property type="entry name" value="GMC_OXRED_2"/>
    <property type="match status" value="1"/>
</dbReference>
<dbReference type="InterPro" id="IPR000172">
    <property type="entry name" value="GMC_OxRdtase_N"/>
</dbReference>
<comment type="similarity">
    <text evidence="1">Belongs to the GMC oxidoreductase family.</text>
</comment>
<dbReference type="GO" id="GO:0016614">
    <property type="term" value="F:oxidoreductase activity, acting on CH-OH group of donors"/>
    <property type="evidence" value="ECO:0007669"/>
    <property type="project" value="InterPro"/>
</dbReference>
<keyword evidence="4" id="KW-0560">Oxidoreductase</keyword>
<feature type="domain" description="Glucose-methanol-choline oxidoreductase N-terminal" evidence="5">
    <location>
        <begin position="231"/>
        <end position="245"/>
    </location>
</feature>
<evidence type="ECO:0000256" key="1">
    <source>
        <dbReference type="ARBA" id="ARBA00010790"/>
    </source>
</evidence>
<dbReference type="Pfam" id="PF05199">
    <property type="entry name" value="GMC_oxred_C"/>
    <property type="match status" value="1"/>
</dbReference>
<gene>
    <name evidence="6" type="ORF">J4573_34135</name>
</gene>